<evidence type="ECO:0000256" key="4">
    <source>
        <dbReference type="ARBA" id="ARBA00022692"/>
    </source>
</evidence>
<feature type="transmembrane region" description="Helical" evidence="7">
    <location>
        <begin position="110"/>
        <end position="131"/>
    </location>
</feature>
<comment type="caution">
    <text evidence="8">The sequence shown here is derived from an EMBL/GenBank/DDBJ whole genome shotgun (WGS) entry which is preliminary data.</text>
</comment>
<evidence type="ECO:0000256" key="3">
    <source>
        <dbReference type="ARBA" id="ARBA00022475"/>
    </source>
</evidence>
<dbReference type="Proteomes" id="UP000247973">
    <property type="component" value="Unassembled WGS sequence"/>
</dbReference>
<evidence type="ECO:0000256" key="6">
    <source>
        <dbReference type="ARBA" id="ARBA00023136"/>
    </source>
</evidence>
<protein>
    <submittedName>
        <fullName evidence="8">Putative integral membrane protein (TIGR00698 family)</fullName>
    </submittedName>
</protein>
<dbReference type="InterPro" id="IPR018383">
    <property type="entry name" value="UPF0324_pro"/>
</dbReference>
<name>A0A2V3PU06_9BACT</name>
<evidence type="ECO:0000256" key="7">
    <source>
        <dbReference type="SAM" id="Phobius"/>
    </source>
</evidence>
<feature type="transmembrane region" description="Helical" evidence="7">
    <location>
        <begin position="287"/>
        <end position="306"/>
    </location>
</feature>
<comment type="subcellular location">
    <subcellularLocation>
        <location evidence="1">Cell membrane</location>
        <topology evidence="1">Multi-pass membrane protein</topology>
    </subcellularLocation>
</comment>
<proteinExistence type="inferred from homology"/>
<sequence>MKLDSKFLKKAVFILLVILCLFPFVEPPVALLAGFILSFTIGHPYLHLNSKATKILLQASVVGLGFGMNLFEAMEAGKEGLIFTVSSIVLTLGFGLLLGKLFHISKKTSVLVSSGTAICGGSAIAAMVPIIDANEEETSVSLGVIFVLNSVALFIFPVIGHLLSMTQEQFGLWSAIAIHDTSSVVGAAHKYGEEALKIATTIKLERALWIIPLSFVTALLYRKGKVSIPYFIFLYVIAMVINTFVPAIQYVSPAIVMVAKRGLTLTLFLIGAGLSKEALKNIGIKPLLQGIILWVFISVMSLVVILNI</sequence>
<organism evidence="8 9">
    <name type="scientific">Dysgonomonas alginatilytica</name>
    <dbReference type="NCBI Taxonomy" id="1605892"/>
    <lineage>
        <taxon>Bacteria</taxon>
        <taxon>Pseudomonadati</taxon>
        <taxon>Bacteroidota</taxon>
        <taxon>Bacteroidia</taxon>
        <taxon>Bacteroidales</taxon>
        <taxon>Dysgonomonadaceae</taxon>
        <taxon>Dysgonomonas</taxon>
    </lineage>
</organism>
<keyword evidence="9" id="KW-1185">Reference proteome</keyword>
<dbReference type="Pfam" id="PF03601">
    <property type="entry name" value="Cons_hypoth698"/>
    <property type="match status" value="1"/>
</dbReference>
<dbReference type="PANTHER" id="PTHR30106">
    <property type="entry name" value="INNER MEMBRANE PROTEIN YEIH-RELATED"/>
    <property type="match status" value="1"/>
</dbReference>
<evidence type="ECO:0000256" key="2">
    <source>
        <dbReference type="ARBA" id="ARBA00007977"/>
    </source>
</evidence>
<feature type="transmembrane region" description="Helical" evidence="7">
    <location>
        <begin position="254"/>
        <end position="275"/>
    </location>
</feature>
<dbReference type="GO" id="GO:0005886">
    <property type="term" value="C:plasma membrane"/>
    <property type="evidence" value="ECO:0007669"/>
    <property type="project" value="UniProtKB-SubCell"/>
</dbReference>
<evidence type="ECO:0000313" key="9">
    <source>
        <dbReference type="Proteomes" id="UP000247973"/>
    </source>
</evidence>
<reference evidence="8 9" key="1">
    <citation type="submission" date="2018-03" db="EMBL/GenBank/DDBJ databases">
        <title>Genomic Encyclopedia of Archaeal and Bacterial Type Strains, Phase II (KMG-II): from individual species to whole genera.</title>
        <authorList>
            <person name="Goeker M."/>
        </authorList>
    </citation>
    <scope>NUCLEOTIDE SEQUENCE [LARGE SCALE GENOMIC DNA]</scope>
    <source>
        <strain evidence="8 9">DSM 100214</strain>
    </source>
</reference>
<evidence type="ECO:0000256" key="5">
    <source>
        <dbReference type="ARBA" id="ARBA00022989"/>
    </source>
</evidence>
<evidence type="ECO:0000256" key="1">
    <source>
        <dbReference type="ARBA" id="ARBA00004651"/>
    </source>
</evidence>
<accession>A0A2V3PU06</accession>
<dbReference type="RefSeq" id="WP_110309545.1">
    <property type="nucleotide sequence ID" value="NZ_QICL01000003.1"/>
</dbReference>
<dbReference type="OrthoDB" id="9811391at2"/>
<feature type="transmembrane region" description="Helical" evidence="7">
    <location>
        <begin position="143"/>
        <end position="163"/>
    </location>
</feature>
<feature type="transmembrane region" description="Helical" evidence="7">
    <location>
        <begin position="228"/>
        <end position="248"/>
    </location>
</feature>
<keyword evidence="6 7" id="KW-0472">Membrane</keyword>
<keyword evidence="3" id="KW-1003">Cell membrane</keyword>
<comment type="similarity">
    <text evidence="2">Belongs to the UPF0324 family.</text>
</comment>
<feature type="transmembrane region" description="Helical" evidence="7">
    <location>
        <begin position="80"/>
        <end position="98"/>
    </location>
</feature>
<feature type="transmembrane region" description="Helical" evidence="7">
    <location>
        <begin position="7"/>
        <end position="25"/>
    </location>
</feature>
<keyword evidence="4 7" id="KW-0812">Transmembrane</keyword>
<gene>
    <name evidence="8" type="ORF">CLV62_10360</name>
</gene>
<evidence type="ECO:0000313" key="8">
    <source>
        <dbReference type="EMBL" id="PXV67387.1"/>
    </source>
</evidence>
<dbReference type="PANTHER" id="PTHR30106:SF1">
    <property type="entry name" value="UPF0324 MEMBRANE PROTEIN FN0533"/>
    <property type="match status" value="1"/>
</dbReference>
<dbReference type="AlphaFoldDB" id="A0A2V3PU06"/>
<keyword evidence="5 7" id="KW-1133">Transmembrane helix</keyword>
<dbReference type="EMBL" id="QICL01000003">
    <property type="protein sequence ID" value="PXV67387.1"/>
    <property type="molecule type" value="Genomic_DNA"/>
</dbReference>